<organism evidence="1 2">
    <name type="scientific">Vineibacter terrae</name>
    <dbReference type="NCBI Taxonomy" id="2586908"/>
    <lineage>
        <taxon>Bacteria</taxon>
        <taxon>Pseudomonadati</taxon>
        <taxon>Pseudomonadota</taxon>
        <taxon>Alphaproteobacteria</taxon>
        <taxon>Hyphomicrobiales</taxon>
        <taxon>Vineibacter</taxon>
    </lineage>
</organism>
<accession>A0A5C8PKS4</accession>
<comment type="caution">
    <text evidence="1">The sequence shown here is derived from an EMBL/GenBank/DDBJ whole genome shotgun (WGS) entry which is preliminary data.</text>
</comment>
<dbReference type="Gene3D" id="3.90.70.10">
    <property type="entry name" value="Cysteine proteinases"/>
    <property type="match status" value="1"/>
</dbReference>
<name>A0A5C8PKS4_9HYPH</name>
<dbReference type="RefSeq" id="WP_147848246.1">
    <property type="nucleotide sequence ID" value="NZ_DATAJT010000388.1"/>
</dbReference>
<dbReference type="OrthoDB" id="1550427at2"/>
<proteinExistence type="predicted"/>
<evidence type="ECO:0000313" key="2">
    <source>
        <dbReference type="Proteomes" id="UP000321638"/>
    </source>
</evidence>
<evidence type="ECO:0008006" key="3">
    <source>
        <dbReference type="Google" id="ProtNLM"/>
    </source>
</evidence>
<reference evidence="1 2" key="1">
    <citation type="submission" date="2019-06" db="EMBL/GenBank/DDBJ databases">
        <title>New taxonomy in bacterial strain CC-CFT640, isolated from vineyard.</title>
        <authorList>
            <person name="Lin S.-Y."/>
            <person name="Tsai C.-F."/>
            <person name="Young C.-C."/>
        </authorList>
    </citation>
    <scope>NUCLEOTIDE SEQUENCE [LARGE SCALE GENOMIC DNA]</scope>
    <source>
        <strain evidence="1 2">CC-CFT640</strain>
    </source>
</reference>
<protein>
    <recommendedName>
        <fullName evidence="3">Peptidase C39-like domain-containing protein</fullName>
    </recommendedName>
</protein>
<evidence type="ECO:0000313" key="1">
    <source>
        <dbReference type="EMBL" id="TXL74283.1"/>
    </source>
</evidence>
<sequence>MGDIDHKIDINGMAQPTNSTCWLACYKMLLKKAGKDNSEAAIRAKFKTFNINFDDAYSNGLDSRQWSLAAFALGFAPMLPLQFRLNTNWWGKTSGEEAFLALLAKGPLWIGRNVNSTTSHAIIARGYASWENKVVWLNPQSASGSAFDQRSKLDLFIGMIGTAMGGVQLHAAHAAA</sequence>
<gene>
    <name evidence="1" type="ORF">FHP25_17500</name>
</gene>
<dbReference type="AlphaFoldDB" id="A0A5C8PKS4"/>
<keyword evidence="2" id="KW-1185">Reference proteome</keyword>
<dbReference type="Proteomes" id="UP000321638">
    <property type="component" value="Unassembled WGS sequence"/>
</dbReference>
<dbReference type="EMBL" id="VDUZ01000019">
    <property type="protein sequence ID" value="TXL74283.1"/>
    <property type="molecule type" value="Genomic_DNA"/>
</dbReference>